<name>A0A8X6KXN0_TRICU</name>
<evidence type="ECO:0000313" key="1">
    <source>
        <dbReference type="EMBL" id="GFQ90290.1"/>
    </source>
</evidence>
<dbReference type="AlphaFoldDB" id="A0A8X6KXN0"/>
<sequence>MAYRKAKDKKKTIKELSELDDDCTDIWKENWFDKYEKRSEDLVDISLAQFVSKYYKNNKEYVKRDQPRVMRYRNYDMATDINEYKREIKRKEFESNIDIERTLQICRELCREEVPDDNEEIRDVVGRLPDQKPFQELYNNPKCRDKG</sequence>
<proteinExistence type="predicted"/>
<dbReference type="Proteomes" id="UP000887116">
    <property type="component" value="Unassembled WGS sequence"/>
</dbReference>
<accession>A0A8X6KXN0</accession>
<organism evidence="1 2">
    <name type="scientific">Trichonephila clavata</name>
    <name type="common">Joro spider</name>
    <name type="synonym">Nephila clavata</name>
    <dbReference type="NCBI Taxonomy" id="2740835"/>
    <lineage>
        <taxon>Eukaryota</taxon>
        <taxon>Metazoa</taxon>
        <taxon>Ecdysozoa</taxon>
        <taxon>Arthropoda</taxon>
        <taxon>Chelicerata</taxon>
        <taxon>Arachnida</taxon>
        <taxon>Araneae</taxon>
        <taxon>Araneomorphae</taxon>
        <taxon>Entelegynae</taxon>
        <taxon>Araneoidea</taxon>
        <taxon>Nephilidae</taxon>
        <taxon>Trichonephila</taxon>
    </lineage>
</organism>
<comment type="caution">
    <text evidence="1">The sequence shown here is derived from an EMBL/GenBank/DDBJ whole genome shotgun (WGS) entry which is preliminary data.</text>
</comment>
<protein>
    <submittedName>
        <fullName evidence="1">Helitron_like_N domain-containing protein</fullName>
    </submittedName>
</protein>
<evidence type="ECO:0000313" key="2">
    <source>
        <dbReference type="Proteomes" id="UP000887116"/>
    </source>
</evidence>
<gene>
    <name evidence="1" type="primary">EVAR_53533_1</name>
    <name evidence="1" type="ORF">TNCT_396211</name>
</gene>
<reference evidence="1" key="1">
    <citation type="submission" date="2020-07" db="EMBL/GenBank/DDBJ databases">
        <title>Multicomponent nature underlies the extraordinary mechanical properties of spider dragline silk.</title>
        <authorList>
            <person name="Kono N."/>
            <person name="Nakamura H."/>
            <person name="Mori M."/>
            <person name="Yoshida Y."/>
            <person name="Ohtoshi R."/>
            <person name="Malay A.D."/>
            <person name="Moran D.A.P."/>
            <person name="Tomita M."/>
            <person name="Numata K."/>
            <person name="Arakawa K."/>
        </authorList>
    </citation>
    <scope>NUCLEOTIDE SEQUENCE</scope>
</reference>
<dbReference type="EMBL" id="BMAO01003800">
    <property type="protein sequence ID" value="GFQ90290.1"/>
    <property type="molecule type" value="Genomic_DNA"/>
</dbReference>
<keyword evidence="2" id="KW-1185">Reference proteome</keyword>
<dbReference type="OrthoDB" id="6141723at2759"/>